<gene>
    <name evidence="1" type="ORF">DXG03_009235</name>
</gene>
<reference evidence="1" key="2">
    <citation type="submission" date="2021-10" db="EMBL/GenBank/DDBJ databases">
        <title>Phylogenomics reveals ancestral predisposition of the termite-cultivated fungus Termitomyces towards a domesticated lifestyle.</title>
        <authorList>
            <person name="Auxier B."/>
            <person name="Grum-Grzhimaylo A."/>
            <person name="Cardenas M.E."/>
            <person name="Lodge J.D."/>
            <person name="Laessoe T."/>
            <person name="Pedersen O."/>
            <person name="Smith M.E."/>
            <person name="Kuyper T.W."/>
            <person name="Franco-Molano E.A."/>
            <person name="Baroni T.J."/>
            <person name="Aanen D.K."/>
        </authorList>
    </citation>
    <scope>NUCLEOTIDE SEQUENCE</scope>
    <source>
        <strain evidence="1">AP01</strain>
        <tissue evidence="1">Mycelium</tissue>
    </source>
</reference>
<organism evidence="1 2">
    <name type="scientific">Asterophora parasitica</name>
    <dbReference type="NCBI Taxonomy" id="117018"/>
    <lineage>
        <taxon>Eukaryota</taxon>
        <taxon>Fungi</taxon>
        <taxon>Dikarya</taxon>
        <taxon>Basidiomycota</taxon>
        <taxon>Agaricomycotina</taxon>
        <taxon>Agaricomycetes</taxon>
        <taxon>Agaricomycetidae</taxon>
        <taxon>Agaricales</taxon>
        <taxon>Tricholomatineae</taxon>
        <taxon>Lyophyllaceae</taxon>
        <taxon>Asterophora</taxon>
    </lineage>
</organism>
<dbReference type="AlphaFoldDB" id="A0A9P7GB30"/>
<accession>A0A9P7GB30</accession>
<dbReference type="EMBL" id="JABCKV010000086">
    <property type="protein sequence ID" value="KAG5644020.1"/>
    <property type="molecule type" value="Genomic_DNA"/>
</dbReference>
<proteinExistence type="predicted"/>
<reference evidence="1" key="1">
    <citation type="submission" date="2020-07" db="EMBL/GenBank/DDBJ databases">
        <authorList>
            <person name="Nieuwenhuis M."/>
            <person name="Van De Peppel L.J.J."/>
        </authorList>
    </citation>
    <scope>NUCLEOTIDE SEQUENCE</scope>
    <source>
        <strain evidence="1">AP01</strain>
        <tissue evidence="1">Mycelium</tissue>
    </source>
</reference>
<dbReference type="Proteomes" id="UP000775547">
    <property type="component" value="Unassembled WGS sequence"/>
</dbReference>
<name>A0A9P7GB30_9AGAR</name>
<evidence type="ECO:0000313" key="2">
    <source>
        <dbReference type="Proteomes" id="UP000775547"/>
    </source>
</evidence>
<comment type="caution">
    <text evidence="1">The sequence shown here is derived from an EMBL/GenBank/DDBJ whole genome shotgun (WGS) entry which is preliminary data.</text>
</comment>
<dbReference type="OrthoDB" id="10253115at2759"/>
<protein>
    <submittedName>
        <fullName evidence="1">Uncharacterized protein</fullName>
    </submittedName>
</protein>
<sequence length="70" mass="7167">MVSDLIDSSLSGYGVDGLLFGGSPAPDILVPRAREAFPTAIMGRASPVNEIKVMQGGEAVPPGVAGEVWL</sequence>
<keyword evidence="2" id="KW-1185">Reference proteome</keyword>
<evidence type="ECO:0000313" key="1">
    <source>
        <dbReference type="EMBL" id="KAG5644020.1"/>
    </source>
</evidence>